<comment type="caution">
    <text evidence="1">The sequence shown here is derived from an EMBL/GenBank/DDBJ whole genome shotgun (WGS) entry which is preliminary data.</text>
</comment>
<organism evidence="1 2">
    <name type="scientific">Gracilibacillus pellucidus</name>
    <dbReference type="NCBI Taxonomy" id="3095368"/>
    <lineage>
        <taxon>Bacteria</taxon>
        <taxon>Bacillati</taxon>
        <taxon>Bacillota</taxon>
        <taxon>Bacilli</taxon>
        <taxon>Bacillales</taxon>
        <taxon>Bacillaceae</taxon>
        <taxon>Gracilibacillus</taxon>
    </lineage>
</organism>
<evidence type="ECO:0000313" key="1">
    <source>
        <dbReference type="EMBL" id="MDX8045270.1"/>
    </source>
</evidence>
<keyword evidence="2" id="KW-1185">Reference proteome</keyword>
<evidence type="ECO:0000313" key="2">
    <source>
        <dbReference type="Proteomes" id="UP001277972"/>
    </source>
</evidence>
<dbReference type="Proteomes" id="UP001277972">
    <property type="component" value="Unassembled WGS sequence"/>
</dbReference>
<protein>
    <submittedName>
        <fullName evidence="1">DoxX family protein</fullName>
    </submittedName>
</protein>
<sequence length="120" mass="13414">MPLKISNHQLIRYVVGYVFIASALMKLVVTDFTGSFANFGIPYPQAAVLIIGLIELIGGISIIFNYYVKQATVLLIAIMIVAIFLTKVPALQSGLLTFAFEARLDIVMFFLLYILWSHKQ</sequence>
<reference evidence="1" key="1">
    <citation type="submission" date="2023-11" db="EMBL/GenBank/DDBJ databases">
        <title>Gracilibacillus pellucida a moderately halophilic bacterium isolated from saline soil in Xinjiang province.</title>
        <authorList>
            <person name="Zhang Z."/>
            <person name="Tan F."/>
            <person name="Wang Y."/>
            <person name="Xia M."/>
        </authorList>
    </citation>
    <scope>NUCLEOTIDE SEQUENCE</scope>
    <source>
        <strain evidence="1">S3-1-1</strain>
    </source>
</reference>
<accession>A0ACC6M2T2</accession>
<proteinExistence type="predicted"/>
<dbReference type="EMBL" id="JAWZSR010000002">
    <property type="protein sequence ID" value="MDX8045270.1"/>
    <property type="molecule type" value="Genomic_DNA"/>
</dbReference>
<name>A0ACC6M2T2_9BACI</name>
<gene>
    <name evidence="1" type="ORF">SH601_04645</name>
</gene>